<name>A0A5C4QMC2_9ACTN</name>
<dbReference type="GO" id="GO:0016857">
    <property type="term" value="F:racemase and epimerase activity, acting on carbohydrates and derivatives"/>
    <property type="evidence" value="ECO:0007669"/>
    <property type="project" value="InterPro"/>
</dbReference>
<dbReference type="InterPro" id="IPR008000">
    <property type="entry name" value="Rham/fucose_mutarotase"/>
</dbReference>
<dbReference type="SUPFAM" id="SSF54909">
    <property type="entry name" value="Dimeric alpha+beta barrel"/>
    <property type="match status" value="1"/>
</dbReference>
<evidence type="ECO:0000313" key="2">
    <source>
        <dbReference type="Proteomes" id="UP000306145"/>
    </source>
</evidence>
<sequence length="111" mass="13157">MRRHAMVIRLRPEHRETYLRLHAAVWPTVEETLRQANMRNFSIFLHDDLLFGYYEYVGDDHAADQARIAADPQTQEWWKLTEPCQQSLAPEGSDDWWVPVPEVWHLADKDA</sequence>
<proteinExistence type="predicted"/>
<dbReference type="Proteomes" id="UP000306145">
    <property type="component" value="Unassembled WGS sequence"/>
</dbReference>
<dbReference type="PANTHER" id="PTHR34389">
    <property type="entry name" value="L-RHAMNOSE MUTAROTASE"/>
    <property type="match status" value="1"/>
</dbReference>
<dbReference type="EMBL" id="VDFY01000208">
    <property type="protein sequence ID" value="TNH24986.1"/>
    <property type="molecule type" value="Genomic_DNA"/>
</dbReference>
<protein>
    <submittedName>
        <fullName evidence="1">L-rhamnose mutarotase</fullName>
    </submittedName>
</protein>
<comment type="caution">
    <text evidence="1">The sequence shown here is derived from an EMBL/GenBank/DDBJ whole genome shotgun (WGS) entry which is preliminary data.</text>
</comment>
<keyword evidence="2" id="KW-1185">Reference proteome</keyword>
<dbReference type="RefSeq" id="WP_139586704.1">
    <property type="nucleotide sequence ID" value="NZ_VDFY01000208.1"/>
</dbReference>
<dbReference type="Pfam" id="PF05336">
    <property type="entry name" value="rhaM"/>
    <property type="match status" value="1"/>
</dbReference>
<evidence type="ECO:0000313" key="1">
    <source>
        <dbReference type="EMBL" id="TNH24986.1"/>
    </source>
</evidence>
<organism evidence="1 2">
    <name type="scientific">Micromonospora orduensis</name>
    <dbReference type="NCBI Taxonomy" id="1420891"/>
    <lineage>
        <taxon>Bacteria</taxon>
        <taxon>Bacillati</taxon>
        <taxon>Actinomycetota</taxon>
        <taxon>Actinomycetes</taxon>
        <taxon>Micromonosporales</taxon>
        <taxon>Micromonosporaceae</taxon>
        <taxon>Micromonospora</taxon>
    </lineage>
</organism>
<dbReference type="InterPro" id="IPR011008">
    <property type="entry name" value="Dimeric_a/b-barrel"/>
</dbReference>
<reference evidence="1 2" key="1">
    <citation type="submission" date="2019-06" db="EMBL/GenBank/DDBJ databases">
        <title>Micromonospora ordensis sp. nov., isolated from deep marine sediment.</title>
        <authorList>
            <person name="Veyisoglu A."/>
            <person name="Carro L."/>
            <person name="Klenk H.-P."/>
            <person name="Sahin N."/>
        </authorList>
    </citation>
    <scope>NUCLEOTIDE SEQUENCE [LARGE SCALE GENOMIC DNA]</scope>
    <source>
        <strain evidence="1 2">S2509</strain>
    </source>
</reference>
<dbReference type="OrthoDB" id="9799608at2"/>
<gene>
    <name evidence="1" type="ORF">FHG89_24195</name>
</gene>
<accession>A0A5C4QMC2</accession>
<dbReference type="AlphaFoldDB" id="A0A5C4QMC2"/>
<dbReference type="Gene3D" id="3.30.70.100">
    <property type="match status" value="1"/>
</dbReference>
<dbReference type="PANTHER" id="PTHR34389:SF2">
    <property type="entry name" value="L-RHAMNOSE MUTAROTASE"/>
    <property type="match status" value="1"/>
</dbReference>